<organism evidence="1 2">
    <name type="scientific">Candidatus Syntrophosphaera thermopropionivorans</name>
    <dbReference type="NCBI Taxonomy" id="2593015"/>
    <lineage>
        <taxon>Bacteria</taxon>
        <taxon>Pseudomonadati</taxon>
        <taxon>Candidatus Cloacimonadota</taxon>
        <taxon>Candidatus Cloacimonadia</taxon>
        <taxon>Candidatus Cloacimonadales</taxon>
        <taxon>Candidatus Cloacimonadaceae</taxon>
        <taxon>Candidatus Syntrophosphaera</taxon>
    </lineage>
</organism>
<gene>
    <name evidence="1" type="ORF">E0946_01185</name>
</gene>
<comment type="caution">
    <text evidence="1">The sequence shown here is derived from an EMBL/GenBank/DDBJ whole genome shotgun (WGS) entry which is preliminary data.</text>
</comment>
<reference evidence="1" key="1">
    <citation type="submission" date="2019-03" db="EMBL/GenBank/DDBJ databases">
        <title>Candidatus Syntrophosphaera thermopropionivorans: a novel player in syntrophic propionate oxidation during anaerobic digestion.</title>
        <authorList>
            <person name="Dyksma S."/>
        </authorList>
    </citation>
    <scope>NUCLEOTIDE SEQUENCE</scope>
    <source>
        <strain evidence="1">W5</strain>
    </source>
</reference>
<evidence type="ECO:0000313" key="2">
    <source>
        <dbReference type="Proteomes" id="UP000294588"/>
    </source>
</evidence>
<name>A0AC61QLC3_9BACT</name>
<sequence length="319" mass="36101">MPLLKQFFLLYKEKRNLIKAVIDLGTNSIKCIIAEIDNNSIRILKQVTFITKLGRKLQKNDELGLEVQEDAIEALKSIQQLCNTLKVEQVVCAGTEALRRAQDSASFLKKIKQQFGWQVYVLSPEMEAKLIFLASSNIIPAGQKAMLVESGGGSTEFIFGYREKFLSYNYFSFGALTLTNKFIHNDPISPEEFNALKDFLKQKLEQTFPEPKNLFSVASGGGATTLASVSLQLAHFEDEAIHNYFLTSEEIKRQVKLYKTLNSEQRRKIKGMQPGREDIILASAVIYQQIATHFNLPGFIISSRGIRYALLQYELKSLN</sequence>
<accession>A0AC61QLC3</accession>
<dbReference type="EMBL" id="SMOG01000001">
    <property type="protein sequence ID" value="TDF74725.1"/>
    <property type="molecule type" value="Genomic_DNA"/>
</dbReference>
<keyword evidence="2" id="KW-1185">Reference proteome</keyword>
<proteinExistence type="predicted"/>
<evidence type="ECO:0000313" key="1">
    <source>
        <dbReference type="EMBL" id="TDF74725.1"/>
    </source>
</evidence>
<protein>
    <submittedName>
        <fullName evidence="1">Uncharacterized protein</fullName>
    </submittedName>
</protein>
<dbReference type="Proteomes" id="UP000294588">
    <property type="component" value="Unassembled WGS sequence"/>
</dbReference>